<dbReference type="InterPro" id="IPR010443">
    <property type="entry name" value="Restrct_endonuc_II_Tsp45I"/>
</dbReference>
<name>A0A1T4PM72_9SPIR</name>
<protein>
    <submittedName>
        <fullName evidence="1">Tsp45I type II restriction enzyme</fullName>
    </submittedName>
</protein>
<dbReference type="EMBL" id="FUXC01000009">
    <property type="protein sequence ID" value="SJZ91988.1"/>
    <property type="molecule type" value="Genomic_DNA"/>
</dbReference>
<dbReference type="Proteomes" id="UP000190395">
    <property type="component" value="Unassembled WGS sequence"/>
</dbReference>
<dbReference type="STRING" id="225004.SAMN02745152_01637"/>
<accession>A0A1T4PM72</accession>
<gene>
    <name evidence="1" type="ORF">SAMN02745152_01637</name>
</gene>
<dbReference type="AlphaFoldDB" id="A0A1T4PM72"/>
<dbReference type="Pfam" id="PF06300">
    <property type="entry name" value="Tsp45I"/>
    <property type="match status" value="1"/>
</dbReference>
<evidence type="ECO:0000313" key="1">
    <source>
        <dbReference type="EMBL" id="SJZ91988.1"/>
    </source>
</evidence>
<organism evidence="1 2">
    <name type="scientific">Treponema berlinense</name>
    <dbReference type="NCBI Taxonomy" id="225004"/>
    <lineage>
        <taxon>Bacteria</taxon>
        <taxon>Pseudomonadati</taxon>
        <taxon>Spirochaetota</taxon>
        <taxon>Spirochaetia</taxon>
        <taxon>Spirochaetales</taxon>
        <taxon>Treponemataceae</taxon>
        <taxon>Treponema</taxon>
    </lineage>
</organism>
<proteinExistence type="predicted"/>
<sequence>MNIWTQRSIELANQHDYLDQLFKVYPLSANEKRDLSNDVVEKLKALLQTRDSKGLINLLLDQVKGNGDEKHPFPIKYSYVSYLKNDRSAIERNPKTVERIASYLYEMGLAGILEKTSAPKETNRQMGQLFKNYIDQATLGLKVTKDEMSFLNSEEDIIFNCSDSQGEDFAKRVLGYQRDKGLDFIAKVKETYIIGETKFLTDFGGHQNAQLNDAIDTLTSSIQSTSFHVKKIAILDGVCYIKSGSKMYKEITSFSDDTVVLSATLLREFLGSL</sequence>
<dbReference type="OrthoDB" id="9786971at2"/>
<reference evidence="1 2" key="1">
    <citation type="submission" date="2017-02" db="EMBL/GenBank/DDBJ databases">
        <authorList>
            <person name="Peterson S.W."/>
        </authorList>
    </citation>
    <scope>NUCLEOTIDE SEQUENCE [LARGE SCALE GENOMIC DNA]</scope>
    <source>
        <strain evidence="1 2">ATCC BAA-909</strain>
    </source>
</reference>
<dbReference type="RefSeq" id="WP_078931369.1">
    <property type="nucleotide sequence ID" value="NZ_FUXC01000009.1"/>
</dbReference>
<dbReference type="GeneID" id="303367869"/>
<keyword evidence="2" id="KW-1185">Reference proteome</keyword>
<evidence type="ECO:0000313" key="2">
    <source>
        <dbReference type="Proteomes" id="UP000190395"/>
    </source>
</evidence>